<dbReference type="SUPFAM" id="SSF51905">
    <property type="entry name" value="FAD/NAD(P)-binding domain"/>
    <property type="match status" value="2"/>
</dbReference>
<comment type="cofactor">
    <cofactor evidence="1">
        <name>FAD</name>
        <dbReference type="ChEBI" id="CHEBI:57692"/>
    </cofactor>
</comment>
<gene>
    <name evidence="6" type="ORF">LTR84_005817</name>
</gene>
<reference evidence="6 7" key="1">
    <citation type="submission" date="2023-08" db="EMBL/GenBank/DDBJ databases">
        <title>Black Yeasts Isolated from many extreme environments.</title>
        <authorList>
            <person name="Coleine C."/>
            <person name="Stajich J.E."/>
            <person name="Selbmann L."/>
        </authorList>
    </citation>
    <scope>NUCLEOTIDE SEQUENCE [LARGE SCALE GENOMIC DNA]</scope>
    <source>
        <strain evidence="6 7">CCFEE 5792</strain>
    </source>
</reference>
<dbReference type="GO" id="GO:0050661">
    <property type="term" value="F:NADP binding"/>
    <property type="evidence" value="ECO:0007669"/>
    <property type="project" value="InterPro"/>
</dbReference>
<comment type="caution">
    <text evidence="6">The sequence shown here is derived from an EMBL/GenBank/DDBJ whole genome shotgun (WGS) entry which is preliminary data.</text>
</comment>
<dbReference type="GeneID" id="89973991"/>
<dbReference type="InterPro" id="IPR036188">
    <property type="entry name" value="FAD/NAD-bd_sf"/>
</dbReference>
<evidence type="ECO:0000256" key="5">
    <source>
        <dbReference type="ARBA" id="ARBA00023002"/>
    </source>
</evidence>
<dbReference type="Proteomes" id="UP001358417">
    <property type="component" value="Unassembled WGS sequence"/>
</dbReference>
<dbReference type="PANTHER" id="PTHR42877:SF12">
    <property type="entry name" value="MONOOXYGENASE"/>
    <property type="match status" value="1"/>
</dbReference>
<dbReference type="PANTHER" id="PTHR42877">
    <property type="entry name" value="L-ORNITHINE N(5)-MONOOXYGENASE-RELATED"/>
    <property type="match status" value="1"/>
</dbReference>
<keyword evidence="7" id="KW-1185">Reference proteome</keyword>
<evidence type="ECO:0000256" key="1">
    <source>
        <dbReference type="ARBA" id="ARBA00001974"/>
    </source>
</evidence>
<dbReference type="RefSeq" id="XP_064703605.1">
    <property type="nucleotide sequence ID" value="XM_064849381.1"/>
</dbReference>
<name>A0AAV9N2V1_9EURO</name>
<protein>
    <submittedName>
        <fullName evidence="6">Uncharacterized protein</fullName>
    </submittedName>
</protein>
<keyword evidence="5" id="KW-0560">Oxidoreductase</keyword>
<evidence type="ECO:0000256" key="2">
    <source>
        <dbReference type="ARBA" id="ARBA00010139"/>
    </source>
</evidence>
<accession>A0AAV9N2V1</accession>
<dbReference type="InterPro" id="IPR020946">
    <property type="entry name" value="Flavin_mOase-like"/>
</dbReference>
<keyword evidence="4" id="KW-0274">FAD</keyword>
<dbReference type="Gene3D" id="3.50.50.60">
    <property type="entry name" value="FAD/NAD(P)-binding domain"/>
    <property type="match status" value="2"/>
</dbReference>
<dbReference type="GO" id="GO:0050660">
    <property type="term" value="F:flavin adenine dinucleotide binding"/>
    <property type="evidence" value="ECO:0007669"/>
    <property type="project" value="InterPro"/>
</dbReference>
<organism evidence="6 7">
    <name type="scientific">Exophiala bonariae</name>
    <dbReference type="NCBI Taxonomy" id="1690606"/>
    <lineage>
        <taxon>Eukaryota</taxon>
        <taxon>Fungi</taxon>
        <taxon>Dikarya</taxon>
        <taxon>Ascomycota</taxon>
        <taxon>Pezizomycotina</taxon>
        <taxon>Eurotiomycetes</taxon>
        <taxon>Chaetothyriomycetidae</taxon>
        <taxon>Chaetothyriales</taxon>
        <taxon>Herpotrichiellaceae</taxon>
        <taxon>Exophiala</taxon>
    </lineage>
</organism>
<dbReference type="InterPro" id="IPR051209">
    <property type="entry name" value="FAD-bind_Monooxygenase_sf"/>
</dbReference>
<comment type="similarity">
    <text evidence="2">Belongs to the FAD-binding monooxygenase family.</text>
</comment>
<sequence length="564" mass="64499">MVNSAGLIDGVSKVLTTDGPSGDGYKVIEQPLGTRRPLRIVAVGAGASGLNLARHVELHMENVELIIYEKNEDVGGTWFENRYPGCACDIPSHNYQFAWEPNPDWTSFYSPWSEILQYFRDIAKKYELYRFIQFKQQVTSATWSEDEGIWSLTINSLETQEETSDWCHILVNATGVLNNWKWPDVPGLHSFKGTLMHSAAWDENYDVTGKKVAVLGCGSSGVQIVPTIQPRRTPTWITAGFAQNHAGPGGANFDFSREQKDEFRRNPRKYLDYRKQIEGELNTRFRFVITESEEQKEAKQYSINDMKAKIKNESLSKHLIPEFAVGCRRPTPGNGYLEALSKENVRVVTDPITEIVPQGIKTSTNEVIEIDTFICATGFDISFTPRFKTTGRNNIILSEQWNGRPEAYLSLGVENFPNYFMYLGPNCPIGHGSVLPIIEHATKYFINLFKKIQTQNIKAVVPKSAAVRDFYEQTDKFMERTAWTTPCRSWFKNGKVDGPIIALHPGSRIHWFHMLEEIRYEDWEYTYLTRNRFQYLGNGFSTHEAPGLDTTFYFDHPESGYKDY</sequence>
<evidence type="ECO:0000313" key="6">
    <source>
        <dbReference type="EMBL" id="KAK5048147.1"/>
    </source>
</evidence>
<evidence type="ECO:0000256" key="3">
    <source>
        <dbReference type="ARBA" id="ARBA00022630"/>
    </source>
</evidence>
<keyword evidence="3" id="KW-0285">Flavoprotein</keyword>
<evidence type="ECO:0000313" key="7">
    <source>
        <dbReference type="Proteomes" id="UP001358417"/>
    </source>
</evidence>
<dbReference type="AlphaFoldDB" id="A0AAV9N2V1"/>
<dbReference type="GO" id="GO:0004499">
    <property type="term" value="F:N,N-dimethylaniline monooxygenase activity"/>
    <property type="evidence" value="ECO:0007669"/>
    <property type="project" value="InterPro"/>
</dbReference>
<dbReference type="Pfam" id="PF00743">
    <property type="entry name" value="FMO-like"/>
    <property type="match status" value="1"/>
</dbReference>
<evidence type="ECO:0000256" key="4">
    <source>
        <dbReference type="ARBA" id="ARBA00022827"/>
    </source>
</evidence>
<proteinExistence type="inferred from homology"/>
<dbReference type="EMBL" id="JAVRRD010000022">
    <property type="protein sequence ID" value="KAK5048147.1"/>
    <property type="molecule type" value="Genomic_DNA"/>
</dbReference>